<feature type="domain" description="Protein kinase" evidence="1">
    <location>
        <begin position="1"/>
        <end position="277"/>
    </location>
</feature>
<dbReference type="GO" id="GO:0004672">
    <property type="term" value="F:protein kinase activity"/>
    <property type="evidence" value="ECO:0007669"/>
    <property type="project" value="InterPro"/>
</dbReference>
<organism evidence="2 3">
    <name type="scientific">Purpureocillium lilacinum</name>
    <name type="common">Paecilomyces lilacinus</name>
    <dbReference type="NCBI Taxonomy" id="33203"/>
    <lineage>
        <taxon>Eukaryota</taxon>
        <taxon>Fungi</taxon>
        <taxon>Dikarya</taxon>
        <taxon>Ascomycota</taxon>
        <taxon>Pezizomycotina</taxon>
        <taxon>Sordariomycetes</taxon>
        <taxon>Hypocreomycetidae</taxon>
        <taxon>Hypocreales</taxon>
        <taxon>Ophiocordycipitaceae</taxon>
        <taxon>Purpureocillium</taxon>
    </lineage>
</organism>
<evidence type="ECO:0000313" key="3">
    <source>
        <dbReference type="Proteomes" id="UP000078340"/>
    </source>
</evidence>
<dbReference type="GO" id="GO:0007165">
    <property type="term" value="P:signal transduction"/>
    <property type="evidence" value="ECO:0007669"/>
    <property type="project" value="TreeGrafter"/>
</dbReference>
<comment type="caution">
    <text evidence="2">The sequence shown here is derived from an EMBL/GenBank/DDBJ whole genome shotgun (WGS) entry which is preliminary data.</text>
</comment>
<dbReference type="InterPro" id="IPR052751">
    <property type="entry name" value="Plant_MAPKKK"/>
</dbReference>
<proteinExistence type="predicted"/>
<dbReference type="Proteomes" id="UP000078340">
    <property type="component" value="Unassembled WGS sequence"/>
</dbReference>
<dbReference type="Gene3D" id="1.10.510.10">
    <property type="entry name" value="Transferase(Phosphotransferase) domain 1"/>
    <property type="match status" value="1"/>
</dbReference>
<dbReference type="AlphaFoldDB" id="A0A179F7H4"/>
<dbReference type="InterPro" id="IPR000719">
    <property type="entry name" value="Prot_kinase_dom"/>
</dbReference>
<dbReference type="SUPFAM" id="SSF56112">
    <property type="entry name" value="Protein kinase-like (PK-like)"/>
    <property type="match status" value="1"/>
</dbReference>
<dbReference type="Pfam" id="PF00069">
    <property type="entry name" value="Pkinase"/>
    <property type="match status" value="1"/>
</dbReference>
<keyword evidence="2" id="KW-0418">Kinase</keyword>
<evidence type="ECO:0000259" key="1">
    <source>
        <dbReference type="PROSITE" id="PS50011"/>
    </source>
</evidence>
<dbReference type="PANTHER" id="PTHR48011:SF4">
    <property type="entry name" value="MITOGEN-ACTIVATED PROTEIN KINASE KINASE KINASE 19"/>
    <property type="match status" value="1"/>
</dbReference>
<protein>
    <submittedName>
        <fullName evidence="2">Protein kinase domain-containing protein</fullName>
    </submittedName>
</protein>
<sequence>MYACTKALGPDLKCDLTSAQPCIVELLGADARLYALYLKVLPGKDLSQWVDTGHFFTCGSEGDANRTILRISCQMTSAVAFLHKQARIVHNDIKPANIVAHLPRGTKLVDAKLIDFGHASVVEAADCPGGTPWYMPFDAPNDQGPARGCWALGVTLLFVMRVIPLPEKTQRVWRVDQVLHDDSQAQTRWWRHRILCARAAQSGCGGAMPLSASPGENTPLGVAHLMFRTLNYWARWTGCEHTPRVHRSTISEEGAIYGNLLRGQRSLASMTGVVRLP</sequence>
<dbReference type="STRING" id="33203.A0A179F7H4"/>
<dbReference type="PROSITE" id="PS50011">
    <property type="entry name" value="PROTEIN_KINASE_DOM"/>
    <property type="match status" value="1"/>
</dbReference>
<dbReference type="InterPro" id="IPR011009">
    <property type="entry name" value="Kinase-like_dom_sf"/>
</dbReference>
<dbReference type="GO" id="GO:0005524">
    <property type="term" value="F:ATP binding"/>
    <property type="evidence" value="ECO:0007669"/>
    <property type="project" value="InterPro"/>
</dbReference>
<dbReference type="SMART" id="SM00220">
    <property type="entry name" value="S_TKc"/>
    <property type="match status" value="1"/>
</dbReference>
<dbReference type="PANTHER" id="PTHR48011">
    <property type="entry name" value="CCR4-NOT TRANSCRIPTIONAL COMPLEX SUBUNIT CAF120-RELATED"/>
    <property type="match status" value="1"/>
</dbReference>
<evidence type="ECO:0000313" key="2">
    <source>
        <dbReference type="EMBL" id="OAQ61382.1"/>
    </source>
</evidence>
<name>A0A179F7H4_PURLI</name>
<accession>A0A179F7H4</accession>
<gene>
    <name evidence="2" type="ORF">VFPFJ_11443</name>
</gene>
<keyword evidence="2" id="KW-0808">Transferase</keyword>
<reference evidence="2 3" key="1">
    <citation type="submission" date="2016-02" db="EMBL/GenBank/DDBJ databases">
        <title>Biosynthesis of antibiotic leucinostatins and their inhibition on Phytophthora in bio-control Purpureocillium lilacinum.</title>
        <authorList>
            <person name="Wang G."/>
            <person name="Liu Z."/>
            <person name="Lin R."/>
            <person name="Li E."/>
            <person name="Mao Z."/>
            <person name="Ling J."/>
            <person name="Yin W."/>
            <person name="Xie B."/>
        </authorList>
    </citation>
    <scope>NUCLEOTIDE SEQUENCE [LARGE SCALE GENOMIC DNA]</scope>
    <source>
        <strain evidence="2">PLFJ-1</strain>
    </source>
</reference>
<dbReference type="EMBL" id="LSBI01000035">
    <property type="protein sequence ID" value="OAQ61382.1"/>
    <property type="molecule type" value="Genomic_DNA"/>
</dbReference>